<accession>M1DT11</accession>
<dbReference type="PaxDb" id="4113-PGSC0003DMT400093931"/>
<proteinExistence type="predicted"/>
<protein>
    <submittedName>
        <fullName evidence="1">Uncharacterized protein</fullName>
    </submittedName>
</protein>
<dbReference type="EnsemblPlants" id="PGSC0003DMT400093931">
    <property type="protein sequence ID" value="PGSC0003DMT400093931"/>
    <property type="gene ID" value="PGSC0003DMG400043502"/>
</dbReference>
<evidence type="ECO:0000313" key="2">
    <source>
        <dbReference type="Proteomes" id="UP000011115"/>
    </source>
</evidence>
<dbReference type="AlphaFoldDB" id="M1DT11"/>
<dbReference type="InParanoid" id="M1DT11"/>
<evidence type="ECO:0000313" key="1">
    <source>
        <dbReference type="EnsemblPlants" id="PGSC0003DMT400093931"/>
    </source>
</evidence>
<reference evidence="2" key="1">
    <citation type="journal article" date="2011" name="Nature">
        <title>Genome sequence and analysis of the tuber crop potato.</title>
        <authorList>
            <consortium name="The Potato Genome Sequencing Consortium"/>
        </authorList>
    </citation>
    <scope>NUCLEOTIDE SEQUENCE [LARGE SCALE GENOMIC DNA]</scope>
    <source>
        <strain evidence="2">cv. DM1-3 516 R44</strain>
    </source>
</reference>
<name>M1DT11_SOLTU</name>
<sequence length="80" mass="8344">MMRGIHLGHSYGLSTLLVGGGAFGVAITTSGVQVKVEHSQFYYSTGKSSSIGSLILIVGVRILSLDYGFACGVDDLAYPC</sequence>
<dbReference type="Gramene" id="PGSC0003DMT400093931">
    <property type="protein sequence ID" value="PGSC0003DMT400093931"/>
    <property type="gene ID" value="PGSC0003DMG400043502"/>
</dbReference>
<reference evidence="1" key="2">
    <citation type="submission" date="2015-06" db="UniProtKB">
        <authorList>
            <consortium name="EnsemblPlants"/>
        </authorList>
    </citation>
    <scope>IDENTIFICATION</scope>
    <source>
        <strain evidence="1">DM1-3 516 R44</strain>
    </source>
</reference>
<dbReference type="HOGENOM" id="CLU_2594479_0_0_1"/>
<organism evidence="1 2">
    <name type="scientific">Solanum tuberosum</name>
    <name type="common">Potato</name>
    <dbReference type="NCBI Taxonomy" id="4113"/>
    <lineage>
        <taxon>Eukaryota</taxon>
        <taxon>Viridiplantae</taxon>
        <taxon>Streptophyta</taxon>
        <taxon>Embryophyta</taxon>
        <taxon>Tracheophyta</taxon>
        <taxon>Spermatophyta</taxon>
        <taxon>Magnoliopsida</taxon>
        <taxon>eudicotyledons</taxon>
        <taxon>Gunneridae</taxon>
        <taxon>Pentapetalae</taxon>
        <taxon>asterids</taxon>
        <taxon>lamiids</taxon>
        <taxon>Solanales</taxon>
        <taxon>Solanaceae</taxon>
        <taxon>Solanoideae</taxon>
        <taxon>Solaneae</taxon>
        <taxon>Solanum</taxon>
    </lineage>
</organism>
<dbReference type="Proteomes" id="UP000011115">
    <property type="component" value="Unassembled WGS sequence"/>
</dbReference>
<keyword evidence="2" id="KW-1185">Reference proteome</keyword>